<dbReference type="Proteomes" id="UP000663879">
    <property type="component" value="Unassembled WGS sequence"/>
</dbReference>
<gene>
    <name evidence="1" type="ORF">OXX778_LOCUS16101</name>
</gene>
<comment type="caution">
    <text evidence="1">The sequence shown here is derived from an EMBL/GenBank/DDBJ whole genome shotgun (WGS) entry which is preliminary data.</text>
</comment>
<dbReference type="EMBL" id="CAJNOC010003716">
    <property type="protein sequence ID" value="CAF0994813.1"/>
    <property type="molecule type" value="Genomic_DNA"/>
</dbReference>
<accession>A0A814GE02</accession>
<name>A0A814GE02_9BILA</name>
<keyword evidence="2" id="KW-1185">Reference proteome</keyword>
<evidence type="ECO:0000313" key="2">
    <source>
        <dbReference type="Proteomes" id="UP000663879"/>
    </source>
</evidence>
<reference evidence="1" key="1">
    <citation type="submission" date="2021-02" db="EMBL/GenBank/DDBJ databases">
        <authorList>
            <person name="Nowell W R."/>
        </authorList>
    </citation>
    <scope>NUCLEOTIDE SEQUENCE</scope>
    <source>
        <strain evidence="1">Ploen Becks lab</strain>
    </source>
</reference>
<sequence length="346" mass="40447">MSQVVDSFIDYFESYRSNTNKFDFGFFFRNELANKSPTYKWLDYNCEKNLFVAQLRDCIIKNLNRNQSFRDENLFSKKSIKKLYEILKETKFNATEEQSAQLLFLLAFCKAKTDLAHFESTFFLSDSIEIALKQDRLEELDKLDLFHKILISLSSVHELIIDTCNEILEMRIAEINLADVGLKYFDSHIIGLNGFSGRDIIYISQSEIRSLISVMNEKQFSSGDQLTILKLNFFRLFIHESAHLVIRKSSNNMNISTPELLSESQKKKYSKFEAGFIIENKAFNDFIDWEESVKEKDFNLEPCKLYLDQLISNKIGNFDPKLAHTVKRQSIITNCDLNFKKAVDYE</sequence>
<dbReference type="AlphaFoldDB" id="A0A814GE02"/>
<protein>
    <submittedName>
        <fullName evidence="1">Uncharacterized protein</fullName>
    </submittedName>
</protein>
<organism evidence="1 2">
    <name type="scientific">Brachionus calyciflorus</name>
    <dbReference type="NCBI Taxonomy" id="104777"/>
    <lineage>
        <taxon>Eukaryota</taxon>
        <taxon>Metazoa</taxon>
        <taxon>Spiralia</taxon>
        <taxon>Gnathifera</taxon>
        <taxon>Rotifera</taxon>
        <taxon>Eurotatoria</taxon>
        <taxon>Monogononta</taxon>
        <taxon>Pseudotrocha</taxon>
        <taxon>Ploima</taxon>
        <taxon>Brachionidae</taxon>
        <taxon>Brachionus</taxon>
    </lineage>
</organism>
<evidence type="ECO:0000313" key="1">
    <source>
        <dbReference type="EMBL" id="CAF0994813.1"/>
    </source>
</evidence>
<proteinExistence type="predicted"/>